<dbReference type="InterPro" id="IPR050644">
    <property type="entry name" value="PG_Glycine_Bridge_Synth"/>
</dbReference>
<dbReference type="GO" id="GO:0008360">
    <property type="term" value="P:regulation of cell shape"/>
    <property type="evidence" value="ECO:0007669"/>
    <property type="project" value="UniProtKB-KW"/>
</dbReference>
<keyword evidence="3" id="KW-0133">Cell shape</keyword>
<dbReference type="Proteomes" id="UP000034054">
    <property type="component" value="Unassembled WGS sequence"/>
</dbReference>
<evidence type="ECO:0000256" key="6">
    <source>
        <dbReference type="ARBA" id="ARBA00023316"/>
    </source>
</evidence>
<dbReference type="InterPro" id="IPR003447">
    <property type="entry name" value="FEMABX"/>
</dbReference>
<organism evidence="7 8">
    <name type="scientific">Candidatus Uhrbacteria bacterium GW2011_GWA2_52_8d</name>
    <dbReference type="NCBI Taxonomy" id="1618979"/>
    <lineage>
        <taxon>Bacteria</taxon>
        <taxon>Candidatus Uhriibacteriota</taxon>
    </lineage>
</organism>
<reference evidence="7 8" key="1">
    <citation type="journal article" date="2015" name="Nature">
        <title>rRNA introns, odd ribosomes, and small enigmatic genomes across a large radiation of phyla.</title>
        <authorList>
            <person name="Brown C.T."/>
            <person name="Hug L.A."/>
            <person name="Thomas B.C."/>
            <person name="Sharon I."/>
            <person name="Castelle C.J."/>
            <person name="Singh A."/>
            <person name="Wilkins M.J."/>
            <person name="Williams K.H."/>
            <person name="Banfield J.F."/>
        </authorList>
    </citation>
    <scope>NUCLEOTIDE SEQUENCE [LARGE SCALE GENOMIC DNA]</scope>
</reference>
<comment type="caution">
    <text evidence="7">The sequence shown here is derived from an EMBL/GenBank/DDBJ whole genome shotgun (WGS) entry which is preliminary data.</text>
</comment>
<dbReference type="EMBL" id="LCRH01000007">
    <property type="protein sequence ID" value="KKW33206.1"/>
    <property type="molecule type" value="Genomic_DNA"/>
</dbReference>
<keyword evidence="4" id="KW-0573">Peptidoglycan synthesis</keyword>
<dbReference type="AlphaFoldDB" id="A0A0G1XQK5"/>
<evidence type="ECO:0000256" key="5">
    <source>
        <dbReference type="ARBA" id="ARBA00023315"/>
    </source>
</evidence>
<evidence type="ECO:0000256" key="1">
    <source>
        <dbReference type="ARBA" id="ARBA00009943"/>
    </source>
</evidence>
<dbReference type="GO" id="GO:0071555">
    <property type="term" value="P:cell wall organization"/>
    <property type="evidence" value="ECO:0007669"/>
    <property type="project" value="UniProtKB-KW"/>
</dbReference>
<protein>
    <submittedName>
        <fullName evidence="7">Methicillin resistance protein</fullName>
    </submittedName>
</protein>
<evidence type="ECO:0000313" key="8">
    <source>
        <dbReference type="Proteomes" id="UP000034054"/>
    </source>
</evidence>
<dbReference type="GO" id="GO:0016755">
    <property type="term" value="F:aminoacyltransferase activity"/>
    <property type="evidence" value="ECO:0007669"/>
    <property type="project" value="InterPro"/>
</dbReference>
<dbReference type="PANTHER" id="PTHR36174:SF1">
    <property type="entry name" value="LIPID II:GLYCINE GLYCYLTRANSFERASE"/>
    <property type="match status" value="1"/>
</dbReference>
<dbReference type="PROSITE" id="PS51191">
    <property type="entry name" value="FEMABX"/>
    <property type="match status" value="1"/>
</dbReference>
<sequence>MWNQFVLAHGPRSGRFLQSWEWGEFQKAVGEEVRREVFVEDGETMGIAQWIDRVLPLFRGYSFCPKGPIGVWQPRTSPQMFLRVEPFDSDLPTYARKTIDLSPAHTRITDVSMSEEDLLVGMHPKTRYNIRVAQKHGVRVDLASHDFEAVWTLFEQTSSRGQFRLHRKAYYKQMLESLTGGDCRAFLATAFSEGNLLAANIMIDFGDTRTYLHGASSNEHRNLMGPYLLHWELMRDAHAEGLRWYDWWGVAPMNALEDHPWSGISRFKRGFIGEEVASPGTHDIVLKPCRYHLYQFARRIRRII</sequence>
<evidence type="ECO:0000256" key="3">
    <source>
        <dbReference type="ARBA" id="ARBA00022960"/>
    </source>
</evidence>
<accession>A0A0G1XQK5</accession>
<dbReference type="Gene3D" id="3.40.630.30">
    <property type="match status" value="2"/>
</dbReference>
<evidence type="ECO:0000256" key="4">
    <source>
        <dbReference type="ARBA" id="ARBA00022984"/>
    </source>
</evidence>
<dbReference type="Pfam" id="PF02388">
    <property type="entry name" value="FemAB"/>
    <property type="match status" value="2"/>
</dbReference>
<dbReference type="InterPro" id="IPR016181">
    <property type="entry name" value="Acyl_CoA_acyltransferase"/>
</dbReference>
<keyword evidence="2" id="KW-0808">Transferase</keyword>
<dbReference type="PANTHER" id="PTHR36174">
    <property type="entry name" value="LIPID II:GLYCINE GLYCYLTRANSFERASE"/>
    <property type="match status" value="1"/>
</dbReference>
<keyword evidence="6" id="KW-0961">Cell wall biogenesis/degradation</keyword>
<proteinExistence type="inferred from homology"/>
<keyword evidence="5" id="KW-0012">Acyltransferase</keyword>
<evidence type="ECO:0000256" key="2">
    <source>
        <dbReference type="ARBA" id="ARBA00022679"/>
    </source>
</evidence>
<gene>
    <name evidence="7" type="ORF">UY76_C0007G0002</name>
</gene>
<comment type="similarity">
    <text evidence="1">Belongs to the FemABX family.</text>
</comment>
<name>A0A0G1XQK5_9BACT</name>
<dbReference type="GO" id="GO:0009252">
    <property type="term" value="P:peptidoglycan biosynthetic process"/>
    <property type="evidence" value="ECO:0007669"/>
    <property type="project" value="UniProtKB-KW"/>
</dbReference>
<evidence type="ECO:0000313" key="7">
    <source>
        <dbReference type="EMBL" id="KKW33206.1"/>
    </source>
</evidence>
<dbReference type="SUPFAM" id="SSF55729">
    <property type="entry name" value="Acyl-CoA N-acyltransferases (Nat)"/>
    <property type="match status" value="2"/>
</dbReference>